<evidence type="ECO:0000256" key="5">
    <source>
        <dbReference type="ARBA" id="ARBA00022703"/>
    </source>
</evidence>
<dbReference type="FunCoup" id="A0A1S3GNV3">
    <property type="interactions" value="255"/>
</dbReference>
<dbReference type="InterPro" id="IPR020728">
    <property type="entry name" value="Bcl2_BH3_motif_CS"/>
</dbReference>
<dbReference type="STRING" id="10020.ENSDORP00000024021"/>
<evidence type="ECO:0000256" key="14">
    <source>
        <dbReference type="ARBA" id="ARBA00083617"/>
    </source>
</evidence>
<dbReference type="RefSeq" id="XP_012890496.1">
    <property type="nucleotide sequence ID" value="XM_013035042.1"/>
</dbReference>
<evidence type="ECO:0000256" key="3">
    <source>
        <dbReference type="ARBA" id="ARBA00022581"/>
    </source>
</evidence>
<dbReference type="GO" id="GO:0042803">
    <property type="term" value="F:protein homodimerization activity"/>
    <property type="evidence" value="ECO:0007669"/>
    <property type="project" value="Ensembl"/>
</dbReference>
<dbReference type="GO" id="GO:0010332">
    <property type="term" value="P:response to gamma radiation"/>
    <property type="evidence" value="ECO:0007669"/>
    <property type="project" value="Ensembl"/>
</dbReference>
<dbReference type="GO" id="GO:0050673">
    <property type="term" value="P:epithelial cell proliferation"/>
    <property type="evidence" value="ECO:0007669"/>
    <property type="project" value="Ensembl"/>
</dbReference>
<dbReference type="InterPro" id="IPR026298">
    <property type="entry name" value="Bcl-2_fam"/>
</dbReference>
<dbReference type="GO" id="GO:1901029">
    <property type="term" value="P:negative regulation of mitochondrial outer membrane permeabilization involved in apoptotic signaling pathway"/>
    <property type="evidence" value="ECO:0007669"/>
    <property type="project" value="Ensembl"/>
</dbReference>
<dbReference type="GO" id="GO:0002352">
    <property type="term" value="P:B cell negative selection"/>
    <property type="evidence" value="ECO:0007669"/>
    <property type="project" value="Ensembl"/>
</dbReference>
<dbReference type="GO" id="GO:0001782">
    <property type="term" value="P:B cell homeostasis"/>
    <property type="evidence" value="ECO:0007669"/>
    <property type="project" value="Ensembl"/>
</dbReference>
<dbReference type="GO" id="GO:0002262">
    <property type="term" value="P:myeloid cell homeostasis"/>
    <property type="evidence" value="ECO:0007669"/>
    <property type="project" value="Ensembl"/>
</dbReference>
<feature type="region of interest" description="Disordered" evidence="15">
    <location>
        <begin position="1"/>
        <end position="31"/>
    </location>
</feature>
<dbReference type="GO" id="GO:0035108">
    <property type="term" value="P:limb morphogenesis"/>
    <property type="evidence" value="ECO:0007669"/>
    <property type="project" value="Ensembl"/>
</dbReference>
<dbReference type="AlphaFoldDB" id="A0A1S3GNV3"/>
<dbReference type="GO" id="GO:0031334">
    <property type="term" value="P:positive regulation of protein-containing complex assembly"/>
    <property type="evidence" value="ECO:0007669"/>
    <property type="project" value="Ensembl"/>
</dbReference>
<dbReference type="PROSITE" id="PS01080">
    <property type="entry name" value="BH1"/>
    <property type="match status" value="1"/>
</dbReference>
<keyword evidence="18" id="KW-1185">Reference proteome</keyword>
<dbReference type="GO" id="GO:0044325">
    <property type="term" value="F:transmembrane transporter binding"/>
    <property type="evidence" value="ECO:0007669"/>
    <property type="project" value="Ensembl"/>
</dbReference>
<evidence type="ECO:0000256" key="9">
    <source>
        <dbReference type="ARBA" id="ARBA00022989"/>
    </source>
</evidence>
<dbReference type="GO" id="GO:0010046">
    <property type="term" value="P:response to mycotoxin"/>
    <property type="evidence" value="ECO:0007669"/>
    <property type="project" value="Ensembl"/>
</dbReference>
<protein>
    <recommendedName>
        <fullName evidence="13">Bcl-2 homologous antagonist/killer</fullName>
    </recommendedName>
    <alternativeName>
        <fullName evidence="14">Apoptosis regulator BAK</fullName>
    </alternativeName>
</protein>
<dbReference type="GO" id="GO:0060402">
    <property type="term" value="P:calcium ion transport into cytosol"/>
    <property type="evidence" value="ECO:0007669"/>
    <property type="project" value="Ensembl"/>
</dbReference>
<dbReference type="GO" id="GO:0060068">
    <property type="term" value="P:vagina development"/>
    <property type="evidence" value="ECO:0007669"/>
    <property type="project" value="Ensembl"/>
</dbReference>
<comment type="similarity">
    <text evidence="2">Belongs to the Bcl-2 family.</text>
</comment>
<evidence type="ECO:0000256" key="2">
    <source>
        <dbReference type="ARBA" id="ARBA00009458"/>
    </source>
</evidence>
<keyword evidence="12 16" id="KW-0472">Membrane</keyword>
<dbReference type="PANTHER" id="PTHR11256:SF41">
    <property type="entry name" value="BCL-2 HOMOLOGOUS ANTAGONIST_KILLER"/>
    <property type="match status" value="1"/>
</dbReference>
<dbReference type="OMA" id="HYIARWI"/>
<dbReference type="SUPFAM" id="SSF56854">
    <property type="entry name" value="Bcl-2 inhibitors of programmed cell death"/>
    <property type="match status" value="1"/>
</dbReference>
<dbReference type="Proteomes" id="UP000081671">
    <property type="component" value="Unplaced"/>
</dbReference>
<evidence type="ECO:0000256" key="7">
    <source>
        <dbReference type="ARBA" id="ARBA00022787"/>
    </source>
</evidence>
<keyword evidence="5" id="KW-0053">Apoptosis</keyword>
<dbReference type="GO" id="GO:0046872">
    <property type="term" value="F:metal ion binding"/>
    <property type="evidence" value="ECO:0007669"/>
    <property type="project" value="UniProtKB-KW"/>
</dbReference>
<comment type="subcellular location">
    <subcellularLocation>
        <location evidence="1">Mitochondrion outer membrane</location>
        <topology evidence="1">Single-pass membrane protein</topology>
    </subcellularLocation>
</comment>
<dbReference type="SMART" id="SM00337">
    <property type="entry name" value="BCL"/>
    <property type="match status" value="1"/>
</dbReference>
<dbReference type="PROSITE" id="PS50062">
    <property type="entry name" value="BCL2_FAMILY"/>
    <property type="match status" value="1"/>
</dbReference>
<evidence type="ECO:0000313" key="19">
    <source>
        <dbReference type="RefSeq" id="XP_012890496.1"/>
    </source>
</evidence>
<keyword evidence="11" id="KW-0496">Mitochondrion</keyword>
<dbReference type="InParanoid" id="A0A1S3GNV3"/>
<evidence type="ECO:0000256" key="11">
    <source>
        <dbReference type="ARBA" id="ARBA00023128"/>
    </source>
</evidence>
<evidence type="ECO:0000256" key="16">
    <source>
        <dbReference type="SAM" id="Phobius"/>
    </source>
</evidence>
<evidence type="ECO:0000313" key="18">
    <source>
        <dbReference type="Proteomes" id="UP000081671"/>
    </source>
</evidence>
<dbReference type="PANTHER" id="PTHR11256">
    <property type="entry name" value="BCL-2 RELATED"/>
    <property type="match status" value="1"/>
</dbReference>
<keyword evidence="9 16" id="KW-1133">Transmembrane helix</keyword>
<dbReference type="GO" id="GO:0097192">
    <property type="term" value="P:extrinsic apoptotic signaling pathway in absence of ligand"/>
    <property type="evidence" value="ECO:0007669"/>
    <property type="project" value="Ensembl"/>
</dbReference>
<dbReference type="PROSITE" id="PS01259">
    <property type="entry name" value="BH3"/>
    <property type="match status" value="1"/>
</dbReference>
<sequence>MASGQGPGPPRESCEEPSSSSASEQQVAQDTEEVFRSYVYYSHQQEQEAQGAAAPLDPEMVNLPQDPNSVMGQVGRQLAIIGDDINRRFDSEFQNMLQQLQPTAENAPELFAKIASRLFDSGISWGRVVALLGFGYRLAMHIYQHGLTGFFSRVTRFVIDVMMRHYITRWIAQRGGWVAVLNFSYRPILNVLAALAVVLLGQFVVRRYFKS</sequence>
<dbReference type="GO" id="GO:0008053">
    <property type="term" value="P:mitochondrial fusion"/>
    <property type="evidence" value="ECO:0007669"/>
    <property type="project" value="Ensembl"/>
</dbReference>
<dbReference type="GO" id="GO:0097145">
    <property type="term" value="C:BAK complex"/>
    <property type="evidence" value="ECO:0007669"/>
    <property type="project" value="Ensembl"/>
</dbReference>
<evidence type="ECO:0000256" key="13">
    <source>
        <dbReference type="ARBA" id="ARBA00067978"/>
    </source>
</evidence>
<evidence type="ECO:0000256" key="15">
    <source>
        <dbReference type="SAM" id="MobiDB-lite"/>
    </source>
</evidence>
<dbReference type="GO" id="GO:0005741">
    <property type="term" value="C:mitochondrial outer membrane"/>
    <property type="evidence" value="ECO:0007669"/>
    <property type="project" value="UniProtKB-SubCell"/>
</dbReference>
<dbReference type="GO" id="GO:0005783">
    <property type="term" value="C:endoplasmic reticulum"/>
    <property type="evidence" value="ECO:0007669"/>
    <property type="project" value="Ensembl"/>
</dbReference>
<evidence type="ECO:0000256" key="12">
    <source>
        <dbReference type="ARBA" id="ARBA00023136"/>
    </source>
</evidence>
<keyword evidence="8" id="KW-0862">Zinc</keyword>
<proteinExistence type="inferred from homology"/>
<evidence type="ECO:0000256" key="6">
    <source>
        <dbReference type="ARBA" id="ARBA00022723"/>
    </source>
</evidence>
<dbReference type="InterPro" id="IPR020717">
    <property type="entry name" value="Bcl2_BH1_motif_CS"/>
</dbReference>
<dbReference type="GO" id="GO:0008630">
    <property type="term" value="P:intrinsic apoptotic signaling pathway in response to DNA damage"/>
    <property type="evidence" value="ECO:0007669"/>
    <property type="project" value="Ensembl"/>
</dbReference>
<evidence type="ECO:0000256" key="10">
    <source>
        <dbReference type="ARBA" id="ARBA00022990"/>
    </source>
</evidence>
<dbReference type="Pfam" id="PF00452">
    <property type="entry name" value="Bcl-2"/>
    <property type="match status" value="1"/>
</dbReference>
<dbReference type="GO" id="GO:0051726">
    <property type="term" value="P:regulation of cell cycle"/>
    <property type="evidence" value="ECO:0007669"/>
    <property type="project" value="Ensembl"/>
</dbReference>
<dbReference type="GO" id="GO:0010248">
    <property type="term" value="P:establishment or maintenance of transmembrane electrochemical gradient"/>
    <property type="evidence" value="ECO:0007669"/>
    <property type="project" value="Ensembl"/>
</dbReference>
<dbReference type="GO" id="GO:0009620">
    <property type="term" value="P:response to fungus"/>
    <property type="evidence" value="ECO:0007669"/>
    <property type="project" value="Ensembl"/>
</dbReference>
<dbReference type="InterPro" id="IPR046371">
    <property type="entry name" value="Bcl-2_BH1-3"/>
</dbReference>
<dbReference type="GO" id="GO:0043065">
    <property type="term" value="P:positive regulation of apoptotic process"/>
    <property type="evidence" value="ECO:0007669"/>
    <property type="project" value="Ensembl"/>
</dbReference>
<organism evidence="18 19">
    <name type="scientific">Dipodomys ordii</name>
    <name type="common">Ord's kangaroo rat</name>
    <dbReference type="NCBI Taxonomy" id="10020"/>
    <lineage>
        <taxon>Eukaryota</taxon>
        <taxon>Metazoa</taxon>
        <taxon>Chordata</taxon>
        <taxon>Craniata</taxon>
        <taxon>Vertebrata</taxon>
        <taxon>Euteleostomi</taxon>
        <taxon>Mammalia</taxon>
        <taxon>Eutheria</taxon>
        <taxon>Euarchontoglires</taxon>
        <taxon>Glires</taxon>
        <taxon>Rodentia</taxon>
        <taxon>Castorimorpha</taxon>
        <taxon>Heteromyidae</taxon>
        <taxon>Dipodomyinae</taxon>
        <taxon>Dipodomys</taxon>
    </lineage>
</organism>
<dbReference type="GO" id="GO:0034644">
    <property type="term" value="P:cellular response to UV"/>
    <property type="evidence" value="ECO:0007669"/>
    <property type="project" value="Ensembl"/>
</dbReference>
<dbReference type="GO" id="GO:0048597">
    <property type="term" value="P:post-embryonic camera-type eye morphogenesis"/>
    <property type="evidence" value="ECO:0007669"/>
    <property type="project" value="Ensembl"/>
</dbReference>
<name>A0A1S3GNV3_DIPOR</name>
<dbReference type="PRINTS" id="PR01862">
    <property type="entry name" value="BCL2FAMILY"/>
</dbReference>
<dbReference type="CTD" id="578"/>
<dbReference type="GeneID" id="105999887"/>
<dbReference type="OrthoDB" id="6020735at2759"/>
<keyword evidence="3" id="KW-0945">Host-virus interaction</keyword>
<keyword evidence="10" id="KW-0007">Acetylation</keyword>
<dbReference type="GO" id="GO:0001836">
    <property type="term" value="P:release of cytochrome c from mitochondria"/>
    <property type="evidence" value="ECO:0007669"/>
    <property type="project" value="Ensembl"/>
</dbReference>
<dbReference type="GO" id="GO:0015288">
    <property type="term" value="F:porin activity"/>
    <property type="evidence" value="ECO:0007669"/>
    <property type="project" value="Ensembl"/>
</dbReference>
<dbReference type="GO" id="GO:0090201">
    <property type="term" value="P:negative regulation of release of cytochrome c from mitochondria"/>
    <property type="evidence" value="ECO:0007669"/>
    <property type="project" value="Ensembl"/>
</dbReference>
<keyword evidence="7" id="KW-1000">Mitochondrion outer membrane</keyword>
<dbReference type="GO" id="GO:0046982">
    <property type="term" value="F:protein heterodimerization activity"/>
    <property type="evidence" value="ECO:0007669"/>
    <property type="project" value="Ensembl"/>
</dbReference>
<accession>A0A1S3GNV3</accession>
<feature type="domain" description="Bcl-2 Bcl-2 homology region 1-3" evidence="17">
    <location>
        <begin position="78"/>
        <end position="177"/>
    </location>
</feature>
<evidence type="ECO:0000256" key="1">
    <source>
        <dbReference type="ARBA" id="ARBA00004572"/>
    </source>
</evidence>
<evidence type="ECO:0000256" key="4">
    <source>
        <dbReference type="ARBA" id="ARBA00022692"/>
    </source>
</evidence>
<dbReference type="GO" id="GO:0045862">
    <property type="term" value="P:positive regulation of proteolysis"/>
    <property type="evidence" value="ECO:0007669"/>
    <property type="project" value="Ensembl"/>
</dbReference>
<dbReference type="Gene3D" id="1.10.437.10">
    <property type="entry name" value="Blc2-like"/>
    <property type="match status" value="1"/>
</dbReference>
<dbReference type="GO" id="GO:0001783">
    <property type="term" value="P:B cell apoptotic process"/>
    <property type="evidence" value="ECO:0007669"/>
    <property type="project" value="Ensembl"/>
</dbReference>
<keyword evidence="6" id="KW-0479">Metal-binding</keyword>
<dbReference type="GO" id="GO:0044346">
    <property type="term" value="P:fibroblast apoptotic process"/>
    <property type="evidence" value="ECO:0007669"/>
    <property type="project" value="Ensembl"/>
</dbReference>
<dbReference type="FunFam" id="1.10.437.10:FF:000007">
    <property type="entry name" value="bcl-2 homologous antagonist/killer"/>
    <property type="match status" value="1"/>
</dbReference>
<dbReference type="GO" id="GO:0070242">
    <property type="term" value="P:thymocyte apoptotic process"/>
    <property type="evidence" value="ECO:0007669"/>
    <property type="project" value="Ensembl"/>
</dbReference>
<dbReference type="GO" id="GO:0001974">
    <property type="term" value="P:blood vessel remodeling"/>
    <property type="evidence" value="ECO:0007669"/>
    <property type="project" value="Ensembl"/>
</dbReference>
<dbReference type="GO" id="GO:0051400">
    <property type="term" value="F:BH domain binding"/>
    <property type="evidence" value="ECO:0007669"/>
    <property type="project" value="TreeGrafter"/>
</dbReference>
<reference evidence="19" key="1">
    <citation type="submission" date="2025-08" db="UniProtKB">
        <authorList>
            <consortium name="RefSeq"/>
        </authorList>
    </citation>
    <scope>IDENTIFICATION</scope>
    <source>
        <tissue evidence="19">Kidney</tissue>
    </source>
</reference>
<dbReference type="CDD" id="cd06845">
    <property type="entry name" value="Bcl-2_like"/>
    <property type="match status" value="1"/>
</dbReference>
<dbReference type="GO" id="GO:0046930">
    <property type="term" value="C:pore complex"/>
    <property type="evidence" value="ECO:0007669"/>
    <property type="project" value="Ensembl"/>
</dbReference>
<evidence type="ECO:0000259" key="17">
    <source>
        <dbReference type="SMART" id="SM00337"/>
    </source>
</evidence>
<dbReference type="KEGG" id="dord:105999887"/>
<dbReference type="GO" id="GO:1902262">
    <property type="term" value="P:apoptotic process involved in blood vessel morphogenesis"/>
    <property type="evidence" value="ECO:0007669"/>
    <property type="project" value="Ensembl"/>
</dbReference>
<dbReference type="GO" id="GO:0070059">
    <property type="term" value="P:intrinsic apoptotic signaling pathway in response to endoplasmic reticulum stress"/>
    <property type="evidence" value="ECO:0007669"/>
    <property type="project" value="Ensembl"/>
</dbReference>
<dbReference type="GO" id="GO:0032471">
    <property type="term" value="P:negative regulation of endoplasmic reticulum calcium ion concentration"/>
    <property type="evidence" value="ECO:0007669"/>
    <property type="project" value="Ensembl"/>
</dbReference>
<dbReference type="InterPro" id="IPR002475">
    <property type="entry name" value="Bcl2-like"/>
</dbReference>
<dbReference type="GO" id="GO:0051881">
    <property type="term" value="P:regulation of mitochondrial membrane potential"/>
    <property type="evidence" value="ECO:0007669"/>
    <property type="project" value="Ensembl"/>
</dbReference>
<dbReference type="GO" id="GO:0010524">
    <property type="term" value="P:positive regulation of calcium ion transport into cytosol"/>
    <property type="evidence" value="ECO:0007669"/>
    <property type="project" value="Ensembl"/>
</dbReference>
<feature type="transmembrane region" description="Helical" evidence="16">
    <location>
        <begin position="188"/>
        <end position="205"/>
    </location>
</feature>
<dbReference type="InterPro" id="IPR036834">
    <property type="entry name" value="Bcl-2-like_sf"/>
</dbReference>
<keyword evidence="4 16" id="KW-0812">Transmembrane</keyword>
<dbReference type="GO" id="GO:0071260">
    <property type="term" value="P:cellular response to mechanical stimulus"/>
    <property type="evidence" value="ECO:0007669"/>
    <property type="project" value="Ensembl"/>
</dbReference>
<dbReference type="GO" id="GO:0005829">
    <property type="term" value="C:cytosol"/>
    <property type="evidence" value="ECO:0007669"/>
    <property type="project" value="Ensembl"/>
</dbReference>
<gene>
    <name evidence="19" type="primary">Bak1</name>
</gene>
<evidence type="ECO:0000256" key="8">
    <source>
        <dbReference type="ARBA" id="ARBA00022833"/>
    </source>
</evidence>